<keyword evidence="4" id="KW-1185">Reference proteome</keyword>
<dbReference type="PANTHER" id="PTHR23159">
    <property type="entry name" value="CENTROSOMAL PROTEIN 2"/>
    <property type="match status" value="1"/>
</dbReference>
<feature type="compositionally biased region" description="Basic and acidic residues" evidence="2">
    <location>
        <begin position="289"/>
        <end position="301"/>
    </location>
</feature>
<dbReference type="EMBL" id="JAGRRH010000005">
    <property type="protein sequence ID" value="KAG7370113.1"/>
    <property type="molecule type" value="Genomic_DNA"/>
</dbReference>
<dbReference type="PANTHER" id="PTHR23159:SF31">
    <property type="entry name" value="CENTROSOME-ASSOCIATED PROTEIN CEP250 ISOFORM X1"/>
    <property type="match status" value="1"/>
</dbReference>
<accession>A0A9K3LY28</accession>
<feature type="compositionally biased region" description="Acidic residues" evidence="2">
    <location>
        <begin position="309"/>
        <end position="318"/>
    </location>
</feature>
<dbReference type="OrthoDB" id="49586at2759"/>
<evidence type="ECO:0000313" key="4">
    <source>
        <dbReference type="Proteomes" id="UP000693970"/>
    </source>
</evidence>
<feature type="compositionally biased region" description="Acidic residues" evidence="2">
    <location>
        <begin position="702"/>
        <end position="711"/>
    </location>
</feature>
<feature type="coiled-coil region" evidence="1">
    <location>
        <begin position="2494"/>
        <end position="2589"/>
    </location>
</feature>
<evidence type="ECO:0000256" key="2">
    <source>
        <dbReference type="SAM" id="MobiDB-lite"/>
    </source>
</evidence>
<name>A0A9K3LY28_9STRA</name>
<sequence length="2715" mass="307141">MASTSTASSPTDAAVVVMDRFVSASSSQDAVESLEQMVQGFQSSSSTTTTTTSNNDTLAATIAWQPLWILNHDELPRHLVWLLQHGTLKNNEVPCDEGIGLVCQLYQQLAKQKEALLVPTPGLLLESLLDVLDHHQEQQQLHPVYVRVLALKVLEELSKRHKSTAMQQWLQAPNGLHRLADLISIDVDAQPLEEPVRDQALQVAKLLAKEAPLAKVFLFAEVDSKLLDICWKNGGMTDGKPIVVDALQLVVELLKHADASLQDLVWQRPTLPPRLMQLIDLRGGLEFRHPEKAKGNRDGAKARSKNTTDENDEEDDLDSLLASGAAKKSKEPMEEQNEQQQDRGENLPKLTTSEEEVVSLALQVFGLLLDAESLRHAIWKQHYPLFELIWDMSRLQTTSPPICALPSSTLQQKAMSLVAEKINDSHLMDSANRLDSLLAMVCTGGTIAETFDEKLATSQAALAVLRHTLSGDAIHDILMRTIAPPPTEDVDGPRAGPTVVQKLWATVLSLLNGDKSENRTILLSGAFGGLGLMLCDEQSREIMSKLAPISMDELLESVFSEVEELIQCSMLRFLCEWTFQCPLVAHNLLRSPSSTHLAGMAVTPSNHQSLVHLLLGLTMESLTKEEDCGGWTRAGMLQIITKVGISKFTSSLESLKTSQKDFSMPWMVSDMEFKSWKKFCSQSVLIVRKRVVEELSCGSGVEDSDNDDEDPSQPTSGSYSKLSTKPLRKLISQQAKEMDDLRQQLEQAQAKVVSQEGQIETWRRRIKSTPTDLDNMLNEFQNKTAALEETVRTLEARVVEKTTEKEAAVKDLESKLSQAQQETERIRLQEQEAREDLERTEQEMQALSQAYSNLEVEYQRCQTVGEANQHHSTSPQQGGHGSLEIVTLRSENDRLRNDAKAADEWMKLAVEKMNELGTSNGELQKQVAILQGELDQFRSSSHQNLLHQAAVQSDHQQIESENNRLQESLDAANCHIQAHMTRIAELEQRLVLSEGELSDLRGLRKLLESEKERAAQLEDRVAAAGAEMADLRGLRKVLESEKQRSAQLEAMLSDSKQGESQIQRLDDALTCERKKMVELQQRLSELEDMDGPDEEVRVSALRTEFAAMISSKDAEIALLKQALVRAKEDDIHLDDITLIERLDNAKKELEETKAKSQQDIYRLESVIRELKDRLGSGLGAYTIEDIRSRDEQIEELRKANDSAQSWMAKALEHHQMSAAQITKLTEEKSALVKQLNEKHRQPSREHDANLKLVHEQLTERNKELGAMKTQYDALLAEFERLKKEMETNQGLFDELGIAMEDVAIMQQKLMNSESEKKALEEKLSRNDSISEIQILERANADLQRRTADLQDWIDIAQEKISDILASKDALQKELEEAILEKENLKSALDDTERDHESALEALNETIEEPERHKKSADATIEKQKLEIEGLSEEVKKLHKSNNDLAEILERTKEHIDNTKDQEQKSTDLLLTELRAKEAKEEELKAANEELSEGKAIIQTWKDRVLKLESELNEMQQKLNHSQEEVVKLQETCDVTDQQREDMEAKLTKALKDKANLELKVKSLETPSLLPDTDDVPHLDGVLSTAQESNAEHEDELHQLEVARSELEATVKSLQLQLQEQEEAANDAIDQWQDACVSAEERCTALEEELQSLKQTQQVVATDISKEEVVQGALQSSLEKQRELEEALKTIEENEASLLALKDQITALQQSLKGKETEVTEVIEKLTEKLRAAEEKVECIQEDLDSVVFEKDERLKMEQVQTSELIQQVKALEEQLGKQRSESDESMKLMELKVQSYEFENNDLKLAANESITLKEQMISLESDWQEKLSKSESEKGALKRRIEEIRLQHNNELHQLRETICQDEEIVRQWEIRTASLSETVTNLENKVDSLEAELAQQENEAVNVISQWEKNFSDLESKFVSMEAELLHCNETIASRDWTIEQLKSKNESSSLQLDILKGAIQIKSAMEDDLVEASLEISRLTEVLELERQCRLDERERYEAELADERGRHSEARDEIESLNSLLEETKVESEVVVNQWSARYEEINRSLLDAQNLLKEQEDDTNEAISRWELKALELERELDLAEEQLTKLKNVLGVHSEDIDLCSMVESKLGLELASQKRLAEAETKLSLAEQKTFELSSKYESLLETEAALKLKLRNLEESSEAKITAISRQLESKSRGKLEEERDRLKIVITQLEEELREANEMVQACITDDSGEKATEAAAHALREQIQELQAQMDEMKRKYAAEKSAKEVAMLEVERLREDLAYLVSLSEDNGSAHNLEKLTAQAIEKVRRRERSEIDEIKRSLFRAMEDLDAARSAERTSNEKLSKARLQLSMYEQEIIAAKSEISFLTHAMEELRDAEESKRASLEYRMGSLEHENDMVRKYHAAELESVRNELSQITMDRDRVLQQLKEIEKTNASLVNAGSKEDNISVDPDDLESECARLRIENAHLLTMAADDKVRAERRLREMLGAQAASTEADVILQSELRVSAETALESLKVELAALQQERNSLSERSDSTRQEAFASQIDELQSARVALHNLKKENNDLREKLKEASHEARSKIEALTDECRTAQAKLHKMNQDGRFEALVEAEKLKMSRQPQSPERRNLSQNGNGWIIAAEDPLSIGETVGPSLSSAEAFDLIQRQKEEILQERKMFRDTMQEYEAALALLAQLDSEKTALVEALGVAASEEAIQKAHRDTSLEIIDSY</sequence>
<feature type="coiled-coil region" evidence="1">
    <location>
        <begin position="1997"/>
        <end position="2095"/>
    </location>
</feature>
<feature type="coiled-coil region" evidence="1">
    <location>
        <begin position="2144"/>
        <end position="2253"/>
    </location>
</feature>
<comment type="caution">
    <text evidence="3">The sequence shown here is derived from an EMBL/GenBank/DDBJ whole genome shotgun (WGS) entry which is preliminary data.</text>
</comment>
<proteinExistence type="predicted"/>
<feature type="coiled-coil region" evidence="1">
    <location>
        <begin position="728"/>
        <end position="857"/>
    </location>
</feature>
<keyword evidence="1" id="KW-0175">Coiled coil</keyword>
<feature type="region of interest" description="Disordered" evidence="2">
    <location>
        <begin position="1389"/>
        <end position="1418"/>
    </location>
</feature>
<evidence type="ECO:0000256" key="1">
    <source>
        <dbReference type="SAM" id="Coils"/>
    </source>
</evidence>
<feature type="coiled-coil region" evidence="1">
    <location>
        <begin position="955"/>
        <end position="1173"/>
    </location>
</feature>
<feature type="coiled-coil region" evidence="1">
    <location>
        <begin position="1828"/>
        <end position="1926"/>
    </location>
</feature>
<feature type="compositionally biased region" description="Basic and acidic residues" evidence="2">
    <location>
        <begin position="1389"/>
        <end position="1398"/>
    </location>
</feature>
<feature type="region of interest" description="Disordered" evidence="2">
    <location>
        <begin position="289"/>
        <end position="348"/>
    </location>
</feature>
<feature type="region of interest" description="Disordered" evidence="2">
    <location>
        <begin position="697"/>
        <end position="724"/>
    </location>
</feature>
<reference evidence="3" key="1">
    <citation type="journal article" date="2021" name="Sci. Rep.">
        <title>Diploid genomic architecture of Nitzschia inconspicua, an elite biomass production diatom.</title>
        <authorList>
            <person name="Oliver A."/>
            <person name="Podell S."/>
            <person name="Pinowska A."/>
            <person name="Traller J.C."/>
            <person name="Smith S.R."/>
            <person name="McClure R."/>
            <person name="Beliaev A."/>
            <person name="Bohutskyi P."/>
            <person name="Hill E.A."/>
            <person name="Rabines A."/>
            <person name="Zheng H."/>
            <person name="Allen L.Z."/>
            <person name="Kuo A."/>
            <person name="Grigoriev I.V."/>
            <person name="Allen A.E."/>
            <person name="Hazlebeck D."/>
            <person name="Allen E.E."/>
        </authorList>
    </citation>
    <scope>NUCLEOTIDE SEQUENCE</scope>
    <source>
        <strain evidence="3">Hildebrandi</strain>
    </source>
</reference>
<protein>
    <submittedName>
        <fullName evidence="3">Crp/Fnr family transcriptional regulator</fullName>
    </submittedName>
</protein>
<feature type="coiled-coil region" evidence="1">
    <location>
        <begin position="2289"/>
        <end position="2351"/>
    </location>
</feature>
<organism evidence="3 4">
    <name type="scientific">Nitzschia inconspicua</name>
    <dbReference type="NCBI Taxonomy" id="303405"/>
    <lineage>
        <taxon>Eukaryota</taxon>
        <taxon>Sar</taxon>
        <taxon>Stramenopiles</taxon>
        <taxon>Ochrophyta</taxon>
        <taxon>Bacillariophyta</taxon>
        <taxon>Bacillariophyceae</taxon>
        <taxon>Bacillariophycidae</taxon>
        <taxon>Bacillariales</taxon>
        <taxon>Bacillariaceae</taxon>
        <taxon>Nitzschia</taxon>
    </lineage>
</organism>
<dbReference type="Proteomes" id="UP000693970">
    <property type="component" value="Unassembled WGS sequence"/>
</dbReference>
<feature type="compositionally biased region" description="Polar residues" evidence="2">
    <location>
        <begin position="712"/>
        <end position="723"/>
    </location>
</feature>
<evidence type="ECO:0000313" key="3">
    <source>
        <dbReference type="EMBL" id="KAG7370113.1"/>
    </source>
</evidence>
<feature type="coiled-coil region" evidence="1">
    <location>
        <begin position="2395"/>
        <end position="2429"/>
    </location>
</feature>
<gene>
    <name evidence="3" type="ORF">IV203_027859</name>
</gene>
<reference evidence="3" key="2">
    <citation type="submission" date="2021-04" db="EMBL/GenBank/DDBJ databases">
        <authorList>
            <person name="Podell S."/>
        </authorList>
    </citation>
    <scope>NUCLEOTIDE SEQUENCE</scope>
    <source>
        <strain evidence="3">Hildebrandi</strain>
    </source>
</reference>
<feature type="compositionally biased region" description="Basic and acidic residues" evidence="2">
    <location>
        <begin position="1408"/>
        <end position="1418"/>
    </location>
</feature>